<feature type="non-terminal residue" evidence="2">
    <location>
        <position position="1"/>
    </location>
</feature>
<protein>
    <submittedName>
        <fullName evidence="2">Uncharacterized protein</fullName>
    </submittedName>
</protein>
<proteinExistence type="predicted"/>
<dbReference type="AlphaFoldDB" id="A0A6J4T320"/>
<accession>A0A6J4T320</accession>
<feature type="region of interest" description="Disordered" evidence="1">
    <location>
        <begin position="1"/>
        <end position="164"/>
    </location>
</feature>
<evidence type="ECO:0000313" key="2">
    <source>
        <dbReference type="EMBL" id="CAA9512084.1"/>
    </source>
</evidence>
<evidence type="ECO:0000256" key="1">
    <source>
        <dbReference type="SAM" id="MobiDB-lite"/>
    </source>
</evidence>
<feature type="compositionally biased region" description="Basic residues" evidence="1">
    <location>
        <begin position="71"/>
        <end position="81"/>
    </location>
</feature>
<gene>
    <name evidence="2" type="ORF">AVDCRST_MAG45-1970</name>
</gene>
<feature type="compositionally biased region" description="Basic and acidic residues" evidence="1">
    <location>
        <begin position="92"/>
        <end position="111"/>
    </location>
</feature>
<feature type="compositionally biased region" description="Basic and acidic residues" evidence="1">
    <location>
        <begin position="34"/>
        <end position="53"/>
    </location>
</feature>
<sequence length="164" mass="18388">ARERERYGRADSPLRHPRPARPEGDRRRAHRPARAPEADGARPCRLRSHDARLARGARPRGHGLRGDLRRARGRRPAHPRAPHPPGGARAGHRPDRGDHPREDQGRSDRVERRRRRARPGLRRGLRGAAPHGTGQGLARPPDRARSRPCAPSPRLHPDRGDGLL</sequence>
<feature type="non-terminal residue" evidence="2">
    <location>
        <position position="164"/>
    </location>
</feature>
<feature type="compositionally biased region" description="Basic and acidic residues" evidence="1">
    <location>
        <begin position="1"/>
        <end position="26"/>
    </location>
</feature>
<feature type="compositionally biased region" description="Basic residues" evidence="1">
    <location>
        <begin position="112"/>
        <end position="125"/>
    </location>
</feature>
<name>A0A6J4T320_9ACTN</name>
<feature type="compositionally biased region" description="Basic and acidic residues" evidence="1">
    <location>
        <begin position="155"/>
        <end position="164"/>
    </location>
</feature>
<organism evidence="2">
    <name type="scientific">uncultured Solirubrobacterales bacterium</name>
    <dbReference type="NCBI Taxonomy" id="768556"/>
    <lineage>
        <taxon>Bacteria</taxon>
        <taxon>Bacillati</taxon>
        <taxon>Actinomycetota</taxon>
        <taxon>Thermoleophilia</taxon>
        <taxon>Solirubrobacterales</taxon>
        <taxon>environmental samples</taxon>
    </lineage>
</organism>
<dbReference type="EMBL" id="CADCVU010000168">
    <property type="protein sequence ID" value="CAA9512084.1"/>
    <property type="molecule type" value="Genomic_DNA"/>
</dbReference>
<reference evidence="2" key="1">
    <citation type="submission" date="2020-02" db="EMBL/GenBank/DDBJ databases">
        <authorList>
            <person name="Meier V. D."/>
        </authorList>
    </citation>
    <scope>NUCLEOTIDE SEQUENCE</scope>
    <source>
        <strain evidence="2">AVDCRST_MAG45</strain>
    </source>
</reference>